<evidence type="ECO:0000313" key="1">
    <source>
        <dbReference type="EMBL" id="KIK32910.1"/>
    </source>
</evidence>
<dbReference type="HOGENOM" id="CLU_1563460_0_0_1"/>
<evidence type="ECO:0000313" key="2">
    <source>
        <dbReference type="Proteomes" id="UP000054485"/>
    </source>
</evidence>
<dbReference type="STRING" id="930992.A0A0C9Z611"/>
<reference evidence="2" key="2">
    <citation type="submission" date="2015-01" db="EMBL/GenBank/DDBJ databases">
        <title>Evolutionary Origins and Diversification of the Mycorrhizal Mutualists.</title>
        <authorList>
            <consortium name="DOE Joint Genome Institute"/>
            <consortium name="Mycorrhizal Genomics Consortium"/>
            <person name="Kohler A."/>
            <person name="Kuo A."/>
            <person name="Nagy L.G."/>
            <person name="Floudas D."/>
            <person name="Copeland A."/>
            <person name="Barry K.W."/>
            <person name="Cichocki N."/>
            <person name="Veneault-Fourrey C."/>
            <person name="LaButti K."/>
            <person name="Lindquist E.A."/>
            <person name="Lipzen A."/>
            <person name="Lundell T."/>
            <person name="Morin E."/>
            <person name="Murat C."/>
            <person name="Riley R."/>
            <person name="Ohm R."/>
            <person name="Sun H."/>
            <person name="Tunlid A."/>
            <person name="Henrissat B."/>
            <person name="Grigoriev I.V."/>
            <person name="Hibbett D.S."/>
            <person name="Martin F."/>
        </authorList>
    </citation>
    <scope>NUCLEOTIDE SEQUENCE [LARGE SCALE GENOMIC DNA]</scope>
    <source>
        <strain evidence="2">UH-Slu-Lm8-n1</strain>
    </source>
</reference>
<sequence>MANVPAPSTFEGKETENPQNFLREVERYIYLNRITDEVTKVVIFSTFIYAGSQADIWWNGLAASKKTTWDDVKAEFGKQWPAIVVAAKSQLDYQKELLVLQLKEEDVGEQITVAGVMTWSHLHYHGRLQKLVHDAGIANAPVFIHQVREGLPRVIYAFDGRWLP</sequence>
<proteinExistence type="predicted"/>
<evidence type="ECO:0008006" key="3">
    <source>
        <dbReference type="Google" id="ProtNLM"/>
    </source>
</evidence>
<dbReference type="InParanoid" id="A0A0C9Z611"/>
<dbReference type="Proteomes" id="UP000054485">
    <property type="component" value="Unassembled WGS sequence"/>
</dbReference>
<protein>
    <recommendedName>
        <fullName evidence="3">Retrotransposon gag domain-containing protein</fullName>
    </recommendedName>
</protein>
<dbReference type="EMBL" id="KN836079">
    <property type="protein sequence ID" value="KIK32910.1"/>
    <property type="molecule type" value="Genomic_DNA"/>
</dbReference>
<organism evidence="1 2">
    <name type="scientific">Suillus luteus UH-Slu-Lm8-n1</name>
    <dbReference type="NCBI Taxonomy" id="930992"/>
    <lineage>
        <taxon>Eukaryota</taxon>
        <taxon>Fungi</taxon>
        <taxon>Dikarya</taxon>
        <taxon>Basidiomycota</taxon>
        <taxon>Agaricomycotina</taxon>
        <taxon>Agaricomycetes</taxon>
        <taxon>Agaricomycetidae</taxon>
        <taxon>Boletales</taxon>
        <taxon>Suillineae</taxon>
        <taxon>Suillaceae</taxon>
        <taxon>Suillus</taxon>
    </lineage>
</organism>
<gene>
    <name evidence="1" type="ORF">CY34DRAFT_100549</name>
</gene>
<name>A0A0C9Z611_9AGAM</name>
<dbReference type="OrthoDB" id="2678560at2759"/>
<reference evidence="1 2" key="1">
    <citation type="submission" date="2014-04" db="EMBL/GenBank/DDBJ databases">
        <authorList>
            <consortium name="DOE Joint Genome Institute"/>
            <person name="Kuo A."/>
            <person name="Ruytinx J."/>
            <person name="Rineau F."/>
            <person name="Colpaert J."/>
            <person name="Kohler A."/>
            <person name="Nagy L.G."/>
            <person name="Floudas D."/>
            <person name="Copeland A."/>
            <person name="Barry K.W."/>
            <person name="Cichocki N."/>
            <person name="Veneault-Fourrey C."/>
            <person name="LaButti K."/>
            <person name="Lindquist E.A."/>
            <person name="Lipzen A."/>
            <person name="Lundell T."/>
            <person name="Morin E."/>
            <person name="Murat C."/>
            <person name="Sun H."/>
            <person name="Tunlid A."/>
            <person name="Henrissat B."/>
            <person name="Grigoriev I.V."/>
            <person name="Hibbett D.S."/>
            <person name="Martin F."/>
            <person name="Nordberg H.P."/>
            <person name="Cantor M.N."/>
            <person name="Hua S.X."/>
        </authorList>
    </citation>
    <scope>NUCLEOTIDE SEQUENCE [LARGE SCALE GENOMIC DNA]</scope>
    <source>
        <strain evidence="1 2">UH-Slu-Lm8-n1</strain>
    </source>
</reference>
<keyword evidence="2" id="KW-1185">Reference proteome</keyword>
<dbReference type="AlphaFoldDB" id="A0A0C9Z611"/>
<accession>A0A0C9Z611</accession>